<dbReference type="SMART" id="SM01114">
    <property type="entry name" value="CXC"/>
    <property type="match status" value="1"/>
</dbReference>
<dbReference type="PROSITE" id="PS51633">
    <property type="entry name" value="CXC"/>
    <property type="match status" value="1"/>
</dbReference>
<dbReference type="Pfam" id="PF18264">
    <property type="entry name" value="preSET_CXC"/>
    <property type="match status" value="1"/>
</dbReference>
<evidence type="ECO:0000256" key="2">
    <source>
        <dbReference type="ARBA" id="ARBA00022603"/>
    </source>
</evidence>
<dbReference type="InterPro" id="IPR001214">
    <property type="entry name" value="SET_dom"/>
</dbReference>
<evidence type="ECO:0000259" key="9">
    <source>
        <dbReference type="PROSITE" id="PS51633"/>
    </source>
</evidence>
<dbReference type="InterPro" id="IPR045318">
    <property type="entry name" value="EZH1/2-like"/>
</dbReference>
<dbReference type="CDD" id="cd10519">
    <property type="entry name" value="SET_EZH"/>
    <property type="match status" value="1"/>
</dbReference>
<dbReference type="SUPFAM" id="SSF82199">
    <property type="entry name" value="SET domain"/>
    <property type="match status" value="1"/>
</dbReference>
<keyword evidence="2" id="KW-0489">Methyltransferase</keyword>
<dbReference type="Gene3D" id="2.170.270.10">
    <property type="entry name" value="SET domain"/>
    <property type="match status" value="1"/>
</dbReference>
<keyword evidence="5" id="KW-0805">Transcription regulation</keyword>
<dbReference type="GO" id="GO:0032259">
    <property type="term" value="P:methylation"/>
    <property type="evidence" value="ECO:0007669"/>
    <property type="project" value="UniProtKB-KW"/>
</dbReference>
<evidence type="ECO:0000256" key="6">
    <source>
        <dbReference type="ARBA" id="ARBA00023163"/>
    </source>
</evidence>
<feature type="domain" description="SET" evidence="8">
    <location>
        <begin position="634"/>
        <end position="751"/>
    </location>
</feature>
<organism evidence="10">
    <name type="scientific">Dugesia japonica</name>
    <name type="common">Planarian</name>
    <dbReference type="NCBI Taxonomy" id="6161"/>
    <lineage>
        <taxon>Eukaryota</taxon>
        <taxon>Metazoa</taxon>
        <taxon>Spiralia</taxon>
        <taxon>Lophotrochozoa</taxon>
        <taxon>Platyhelminthes</taxon>
        <taxon>Rhabditophora</taxon>
        <taxon>Seriata</taxon>
        <taxon>Tricladida</taxon>
        <taxon>Continenticola</taxon>
        <taxon>Geoplanoidea</taxon>
        <taxon>Dugesiidae</taxon>
        <taxon>Dugesia</taxon>
    </lineage>
</organism>
<dbReference type="InterPro" id="IPR046341">
    <property type="entry name" value="SET_dom_sf"/>
</dbReference>
<proteinExistence type="evidence at transcript level"/>
<evidence type="ECO:0000256" key="3">
    <source>
        <dbReference type="ARBA" id="ARBA00022679"/>
    </source>
</evidence>
<reference evidence="10" key="1">
    <citation type="submission" date="2019-01" db="EMBL/GenBank/DDBJ databases">
        <title>Identification of a EZH-like gene in planarian Dugesia japonica.</title>
        <authorList>
            <person name="Ma K."/>
            <person name="Liu D."/>
        </authorList>
    </citation>
    <scope>NUCLEOTIDE SEQUENCE</scope>
</reference>
<gene>
    <name evidence="10" type="primary">ezh</name>
</gene>
<keyword evidence="3" id="KW-0808">Transferase</keyword>
<keyword evidence="4" id="KW-0949">S-adenosyl-L-methionine</keyword>
<comment type="catalytic activity">
    <reaction evidence="7">
        <text>L-lysyl(27)-[histone H3] + 3 S-adenosyl-L-methionine = N(6),N(6),N(6)-trimethyl-L-lysyl(27)-[histone H3] + 3 S-adenosyl-L-homocysteine + 3 H(+)</text>
        <dbReference type="Rhea" id="RHEA:60292"/>
        <dbReference type="Rhea" id="RHEA-COMP:15535"/>
        <dbReference type="Rhea" id="RHEA-COMP:15548"/>
        <dbReference type="ChEBI" id="CHEBI:15378"/>
        <dbReference type="ChEBI" id="CHEBI:29969"/>
        <dbReference type="ChEBI" id="CHEBI:57856"/>
        <dbReference type="ChEBI" id="CHEBI:59789"/>
        <dbReference type="ChEBI" id="CHEBI:61961"/>
        <dbReference type="EC" id="2.1.1.356"/>
    </reaction>
</comment>
<evidence type="ECO:0000256" key="4">
    <source>
        <dbReference type="ARBA" id="ARBA00022691"/>
    </source>
</evidence>
<dbReference type="GO" id="GO:0035098">
    <property type="term" value="C:ESC/E(Z) complex"/>
    <property type="evidence" value="ECO:0007669"/>
    <property type="project" value="TreeGrafter"/>
</dbReference>
<dbReference type="InterPro" id="IPR033467">
    <property type="entry name" value="Tesmin/TSO1-like_CXC"/>
</dbReference>
<evidence type="ECO:0000259" key="8">
    <source>
        <dbReference type="PROSITE" id="PS50280"/>
    </source>
</evidence>
<evidence type="ECO:0000256" key="7">
    <source>
        <dbReference type="ARBA" id="ARBA00048568"/>
    </source>
</evidence>
<dbReference type="InterPro" id="IPR026489">
    <property type="entry name" value="CXC_dom"/>
</dbReference>
<dbReference type="PROSITE" id="PS50280">
    <property type="entry name" value="SET"/>
    <property type="match status" value="1"/>
</dbReference>
<dbReference type="PANTHER" id="PTHR45747">
    <property type="entry name" value="HISTONE-LYSINE N-METHYLTRANSFERASE E(Z)"/>
    <property type="match status" value="1"/>
</dbReference>
<keyword evidence="6" id="KW-0804">Transcription</keyword>
<evidence type="ECO:0000256" key="5">
    <source>
        <dbReference type="ARBA" id="ARBA00023015"/>
    </source>
</evidence>
<dbReference type="EMBL" id="MK396259">
    <property type="protein sequence ID" value="QED93199.1"/>
    <property type="molecule type" value="mRNA"/>
</dbReference>
<dbReference type="EC" id="2.1.1.356" evidence="1"/>
<dbReference type="SMART" id="SM00317">
    <property type="entry name" value="SET"/>
    <property type="match status" value="1"/>
</dbReference>
<dbReference type="Pfam" id="PF00856">
    <property type="entry name" value="SET"/>
    <property type="match status" value="1"/>
</dbReference>
<protein>
    <recommendedName>
        <fullName evidence="1">[histone H3]-lysine(27) N-trimethyltransferase</fullName>
        <ecNumber evidence="1">2.1.1.356</ecNumber>
    </recommendedName>
</protein>
<dbReference type="GO" id="GO:0140951">
    <property type="term" value="F:histone H3K27 trimethyltransferase activity"/>
    <property type="evidence" value="ECO:0007669"/>
    <property type="project" value="UniProtKB-EC"/>
</dbReference>
<dbReference type="PANTHER" id="PTHR45747:SF4">
    <property type="entry name" value="HISTONE-LYSINE N-METHYLTRANSFERASE E(Z)"/>
    <property type="match status" value="1"/>
</dbReference>
<sequence length="784" mass="90837">MLNYRPMNKLKTAHKIEISEDFVEIVKLEYNSLQDQIILKKKDDVRQIMKQNFEVIDEQHEIVSKMKSLTPFCEKVRFSQTYSEHDDFEVKINSKSFKSRVRLFPYIEKLPVMLSWAPLQQNFSVEDEIELTNIPYMGEDHDPKFIEELLRNYEGRVHGNFPFDFNENQLMDLLKILNEKYNWDKVSSGKIKKNVGTVENFDFPEIIFKVIAEAFGDAEDYEKLIARYVEMKSMAEKNATDGVDTVTPNLDNEEEMREMEKFLRTTQPDNTLIEHKREDATHTFRSLICRRCFKYDCAMHPYRSSKSMWNNANVYLSDIAGPCEKNCFKIEFPNINEELHNGNELNCDLNQWTLSERTMLNVLLPIFRIDYCALSQLIKSKTCSQVFLYVQTFKKEDLENLMTTNENQNHQTVTNNRGIKRKKMKQRKRPLPKISKIINDPDYLKNGNDNLSDCGEVIEHSAFGSKTDSNQFYHPCDHPGFPCDERCNCRQAGNFCEKFCQCSRTCSNRFIGCKCRGQCNTKQCPCFLANRECDQDLCQCCAPKHINRSYSLKSLTNFESNGVSTKSTSLSNSGAENSHDSFNSHIFSTNGVYKTQISNESIQREFSNSSNNCVDSTANPNNITCKNMAIQRGQRKHLLMSVSDVAGWGIYTKEDILKNEFIYEYCGEIISQDEADRRGKIYDKTMSSFLFNLNQSFVVDATRKGNKIRFANHSVNPNCCAKILLVNGDHRIGIFAKHNIKAGDELFFDYRYGPTEQLKYVGIEREIETQNISGNQSSNRKYSN</sequence>
<evidence type="ECO:0000313" key="10">
    <source>
        <dbReference type="EMBL" id="QED93199.1"/>
    </source>
</evidence>
<dbReference type="InterPro" id="IPR041355">
    <property type="entry name" value="Pre-SET_CXC"/>
</dbReference>
<dbReference type="AlphaFoldDB" id="A0A5B9BW22"/>
<feature type="domain" description="CXC" evidence="9">
    <location>
        <begin position="454"/>
        <end position="558"/>
    </location>
</feature>
<name>A0A5B9BW22_DUGJA</name>
<dbReference type="Pfam" id="PF21358">
    <property type="entry name" value="Ezh2_MCSS"/>
    <property type="match status" value="1"/>
</dbReference>
<dbReference type="GO" id="GO:0003682">
    <property type="term" value="F:chromatin binding"/>
    <property type="evidence" value="ECO:0007669"/>
    <property type="project" value="TreeGrafter"/>
</dbReference>
<dbReference type="InterPro" id="IPR048358">
    <property type="entry name" value="EZH1/2_MCSS"/>
</dbReference>
<dbReference type="GO" id="GO:0031507">
    <property type="term" value="P:heterochromatin formation"/>
    <property type="evidence" value="ECO:0007669"/>
    <property type="project" value="TreeGrafter"/>
</dbReference>
<evidence type="ECO:0000256" key="1">
    <source>
        <dbReference type="ARBA" id="ARBA00012186"/>
    </source>
</evidence>
<accession>A0A5B9BW22</accession>